<protein>
    <recommendedName>
        <fullName evidence="1">Methyltransferase type 11 domain-containing protein</fullName>
    </recommendedName>
</protein>
<dbReference type="STRING" id="1798649.A3B13_02800"/>
<dbReference type="AlphaFoldDB" id="A0A1G2CF88"/>
<evidence type="ECO:0000313" key="2">
    <source>
        <dbReference type="EMBL" id="OGZ00036.1"/>
    </source>
</evidence>
<dbReference type="EMBL" id="MHKZ01000030">
    <property type="protein sequence ID" value="OGZ00036.1"/>
    <property type="molecule type" value="Genomic_DNA"/>
</dbReference>
<evidence type="ECO:0000259" key="1">
    <source>
        <dbReference type="Pfam" id="PF08241"/>
    </source>
</evidence>
<dbReference type="Pfam" id="PF08241">
    <property type="entry name" value="Methyltransf_11"/>
    <property type="match status" value="1"/>
</dbReference>
<feature type="domain" description="Methyltransferase type 11" evidence="1">
    <location>
        <begin position="80"/>
        <end position="172"/>
    </location>
</feature>
<reference evidence="2 3" key="1">
    <citation type="journal article" date="2016" name="Nat. Commun.">
        <title>Thousands of microbial genomes shed light on interconnected biogeochemical processes in an aquifer system.</title>
        <authorList>
            <person name="Anantharaman K."/>
            <person name="Brown C.T."/>
            <person name="Hug L.A."/>
            <person name="Sharon I."/>
            <person name="Castelle C.J."/>
            <person name="Probst A.J."/>
            <person name="Thomas B.C."/>
            <person name="Singh A."/>
            <person name="Wilkins M.J."/>
            <person name="Karaoz U."/>
            <person name="Brodie E.L."/>
            <person name="Williams K.H."/>
            <person name="Hubbard S.S."/>
            <person name="Banfield J.F."/>
        </authorList>
    </citation>
    <scope>NUCLEOTIDE SEQUENCE [LARGE SCALE GENOMIC DNA]</scope>
</reference>
<dbReference type="Proteomes" id="UP000176287">
    <property type="component" value="Unassembled WGS sequence"/>
</dbReference>
<comment type="caution">
    <text evidence="2">The sequence shown here is derived from an EMBL/GenBank/DDBJ whole genome shotgun (WGS) entry which is preliminary data.</text>
</comment>
<name>A0A1G2CF88_9BACT</name>
<gene>
    <name evidence="2" type="ORF">A3B13_02800</name>
</gene>
<dbReference type="Gene3D" id="3.40.50.150">
    <property type="entry name" value="Vaccinia Virus protein VP39"/>
    <property type="match status" value="1"/>
</dbReference>
<dbReference type="SUPFAM" id="SSF53335">
    <property type="entry name" value="S-adenosyl-L-methionine-dependent methyltransferases"/>
    <property type="match status" value="1"/>
</dbReference>
<proteinExistence type="predicted"/>
<evidence type="ECO:0000313" key="3">
    <source>
        <dbReference type="Proteomes" id="UP000176287"/>
    </source>
</evidence>
<accession>A0A1G2CF88</accession>
<sequence>MKSHEFSEINDEIVERTIARNTSGGAEKQFVNFNLDPISAETYRRVFDKLIRQGDLIVNIGAGFAVDPTNRLNSLNREVFEACAKKDATLMVLDINHKDLLSHKDLKEIINSKNLQIVEADGLNMPIRDAAVSGIVSGNLINCQDSRMKLEEQADKLIEEARRVLRPGGFLLLSSFGYAAAGKDGQGRNLYNNGLKKEDILTLKRIEEILLSKGFADIAELDIDQENEALLRKNTLLPSEEAGGLIAYKTQN</sequence>
<organism evidence="2 3">
    <name type="scientific">Candidatus Liptonbacteria bacterium RIFCSPLOWO2_01_FULL_45_15</name>
    <dbReference type="NCBI Taxonomy" id="1798649"/>
    <lineage>
        <taxon>Bacteria</taxon>
        <taxon>Candidatus Liptoniibacteriota</taxon>
    </lineage>
</organism>
<dbReference type="InterPro" id="IPR013216">
    <property type="entry name" value="Methyltransf_11"/>
</dbReference>
<dbReference type="InterPro" id="IPR029063">
    <property type="entry name" value="SAM-dependent_MTases_sf"/>
</dbReference>
<dbReference type="GO" id="GO:0008757">
    <property type="term" value="F:S-adenosylmethionine-dependent methyltransferase activity"/>
    <property type="evidence" value="ECO:0007669"/>
    <property type="project" value="InterPro"/>
</dbReference>